<dbReference type="KEGG" id="fin:KQS_04875"/>
<dbReference type="AlphaFoldDB" id="H8XUF8"/>
<proteinExistence type="predicted"/>
<evidence type="ECO:0000313" key="2">
    <source>
        <dbReference type="Proteomes" id="UP000007599"/>
    </source>
</evidence>
<dbReference type="HOGENOM" id="CLU_1641250_0_0_10"/>
<accession>H8XUF8</accession>
<reference evidence="2" key="2">
    <citation type="submission" date="2012-03" db="EMBL/GenBank/DDBJ databases">
        <title>Complete genome sequence of Flavobacterium indicum GPTSA100-9T, isolated from warm spring water.</title>
        <authorList>
            <person name="Barbier P."/>
            <person name="Houel A."/>
            <person name="Loux V."/>
            <person name="Poulain J."/>
            <person name="Bernardet J.-F."/>
            <person name="Touchon M."/>
            <person name="Duchaud E."/>
        </authorList>
    </citation>
    <scope>NUCLEOTIDE SEQUENCE [LARGE SCALE GENOMIC DNA]</scope>
    <source>
        <strain evidence="2">DSM 17447 / CIP 109464 / GPTSA100-9</strain>
    </source>
</reference>
<dbReference type="EMBL" id="HE774682">
    <property type="protein sequence ID" value="CCG52941.1"/>
    <property type="molecule type" value="Genomic_DNA"/>
</dbReference>
<evidence type="ECO:0000313" key="1">
    <source>
        <dbReference type="EMBL" id="CCG52941.1"/>
    </source>
</evidence>
<sequence length="161" mass="19074">MFPLGKLVVYLIMQTKGKSLTAILKLTSLKMTDKIDNFNDIAPNIFKILIDDFGYSLKEITTHYINNEKWSTHHIYVNNSLNLKIVVKQEPYYTDYGFSFFIYQIKTEQYDILYNVPHEKQDKEDKFLLKVYENMFSNKEILDIINGKKWKGQKDPFPAKN</sequence>
<dbReference type="Proteomes" id="UP000007599">
    <property type="component" value="Chromosome I"/>
</dbReference>
<protein>
    <submittedName>
        <fullName evidence="1">Uncharacterized protein</fullName>
    </submittedName>
</protein>
<name>H8XUF8_FLAIG</name>
<keyword evidence="2" id="KW-1185">Reference proteome</keyword>
<reference evidence="1 2" key="1">
    <citation type="journal article" date="2012" name="J. Bacteriol.">
        <title>Complete Genome Sequence of Flavobacterium indicum GPSTA100-9T, Isolated from Warm Spring Water.</title>
        <authorList>
            <person name="Barbier P."/>
            <person name="Houel A."/>
            <person name="Loux V."/>
            <person name="Poulain J."/>
            <person name="Bernardet J.F."/>
            <person name="Touchon M."/>
            <person name="Duchaud E."/>
        </authorList>
    </citation>
    <scope>NUCLEOTIDE SEQUENCE [LARGE SCALE GENOMIC DNA]</scope>
    <source>
        <strain evidence="2">DSM 17447 / CIP 109464 / GPTSA100-9</strain>
    </source>
</reference>
<gene>
    <name evidence="1" type="ordered locus">KQS_04875</name>
</gene>
<dbReference type="PATRIC" id="fig|1094466.5.peg.952"/>
<dbReference type="STRING" id="1094466.KQS_04875"/>
<organism evidence="1 2">
    <name type="scientific">Flavobacterium indicum (strain DSM 17447 / CIP 109464 / GPTSA100-9)</name>
    <dbReference type="NCBI Taxonomy" id="1094466"/>
    <lineage>
        <taxon>Bacteria</taxon>
        <taxon>Pseudomonadati</taxon>
        <taxon>Bacteroidota</taxon>
        <taxon>Flavobacteriia</taxon>
        <taxon>Flavobacteriales</taxon>
        <taxon>Flavobacteriaceae</taxon>
        <taxon>Flavobacterium</taxon>
    </lineage>
</organism>